<keyword evidence="1" id="KW-0472">Membrane</keyword>
<feature type="transmembrane region" description="Helical" evidence="1">
    <location>
        <begin position="97"/>
        <end position="117"/>
    </location>
</feature>
<dbReference type="AlphaFoldDB" id="A0A3M0GMQ6"/>
<dbReference type="OrthoDB" id="64737at2"/>
<gene>
    <name evidence="2" type="ORF">EAX62_05045</name>
</gene>
<evidence type="ECO:0000313" key="2">
    <source>
        <dbReference type="EMBL" id="RMB62479.1"/>
    </source>
</evidence>
<proteinExistence type="predicted"/>
<feature type="transmembrane region" description="Helical" evidence="1">
    <location>
        <begin position="65"/>
        <end position="85"/>
    </location>
</feature>
<comment type="caution">
    <text evidence="2">The sequence shown here is derived from an EMBL/GenBank/DDBJ whole genome shotgun (WGS) entry which is preliminary data.</text>
</comment>
<feature type="transmembrane region" description="Helical" evidence="1">
    <location>
        <begin position="27"/>
        <end position="45"/>
    </location>
</feature>
<name>A0A3M0GMQ6_9ACTN</name>
<keyword evidence="3" id="KW-1185">Reference proteome</keyword>
<accession>A0A3M0GMQ6</accession>
<dbReference type="EMBL" id="REFW01000001">
    <property type="protein sequence ID" value="RMB62479.1"/>
    <property type="molecule type" value="Genomic_DNA"/>
</dbReference>
<feature type="transmembrane region" description="Helical" evidence="1">
    <location>
        <begin position="176"/>
        <end position="197"/>
    </location>
</feature>
<evidence type="ECO:0000256" key="1">
    <source>
        <dbReference type="SAM" id="Phobius"/>
    </source>
</evidence>
<keyword evidence="1" id="KW-1133">Transmembrane helix</keyword>
<sequence>MLAGVAGGVVAAVACLAVGLPSFAPLVGWIAASGIFITWTGFLLAPMDGPSTRSHATKEDPPRRWAHVSLLVAVLASLVGVAYLVAGAGSGSGLSQALVGVVAIGLSWVLVHTLYTVRYAHLFYDAGGKGVDFEGTDEPAYGDFAYLAFTLGMTFQVSDTQLTTPQVRAAALRHALLSYLLGVVVIAITINLVVQLAGGASPQ</sequence>
<dbReference type="Proteomes" id="UP000275256">
    <property type="component" value="Unassembled WGS sequence"/>
</dbReference>
<reference evidence="2 3" key="1">
    <citation type="submission" date="2018-10" db="EMBL/GenBank/DDBJ databases">
        <title>Tessaracoccus antarcticuss sp. nov., isolated from sediment.</title>
        <authorList>
            <person name="Zhou L.Y."/>
            <person name="Du Z.J."/>
        </authorList>
    </citation>
    <scope>NUCLEOTIDE SEQUENCE [LARGE SCALE GENOMIC DNA]</scope>
    <source>
        <strain evidence="2 3">JDX10</strain>
    </source>
</reference>
<evidence type="ECO:0000313" key="3">
    <source>
        <dbReference type="Proteomes" id="UP000275256"/>
    </source>
</evidence>
<organism evidence="2 3">
    <name type="scientific">Tessaracoccus antarcticus</name>
    <dbReference type="NCBI Taxonomy" id="2479848"/>
    <lineage>
        <taxon>Bacteria</taxon>
        <taxon>Bacillati</taxon>
        <taxon>Actinomycetota</taxon>
        <taxon>Actinomycetes</taxon>
        <taxon>Propionibacteriales</taxon>
        <taxon>Propionibacteriaceae</taxon>
        <taxon>Tessaracoccus</taxon>
    </lineage>
</organism>
<protein>
    <submittedName>
        <fullName evidence="2">DUF1345 domain-containing protein</fullName>
    </submittedName>
</protein>
<dbReference type="Pfam" id="PF07077">
    <property type="entry name" value="DUF1345"/>
    <property type="match status" value="1"/>
</dbReference>
<keyword evidence="1" id="KW-0812">Transmembrane</keyword>
<dbReference type="InterPro" id="IPR009781">
    <property type="entry name" value="DUF1345"/>
</dbReference>